<evidence type="ECO:0000313" key="2">
    <source>
        <dbReference type="Proteomes" id="UP000291981"/>
    </source>
</evidence>
<accession>A0A4Q8QB59</accession>
<dbReference type="RefSeq" id="WP_130614485.1">
    <property type="nucleotide sequence ID" value="NZ_SGIU01000002.1"/>
</dbReference>
<name>A0A4Q8QB59_9FLAO</name>
<evidence type="ECO:0008006" key="3">
    <source>
        <dbReference type="Google" id="ProtNLM"/>
    </source>
</evidence>
<reference evidence="1 2" key="1">
    <citation type="submission" date="2019-02" db="EMBL/GenBank/DDBJ databases">
        <title>Draft genome sequence of Muricauda sp. 176CP4-71.</title>
        <authorList>
            <person name="Park J.-S."/>
        </authorList>
    </citation>
    <scope>NUCLEOTIDE SEQUENCE [LARGE SCALE GENOMIC DNA]</scope>
    <source>
        <strain evidence="1 2">176CP4-71</strain>
    </source>
</reference>
<dbReference type="OrthoDB" id="1113890at2"/>
<comment type="caution">
    <text evidence="1">The sequence shown here is derived from an EMBL/GenBank/DDBJ whole genome shotgun (WGS) entry which is preliminary data.</text>
</comment>
<organism evidence="1 2">
    <name type="scientific">Flagellimonas allohymeniacidonis</name>
    <dbReference type="NCBI Taxonomy" id="2517819"/>
    <lineage>
        <taxon>Bacteria</taxon>
        <taxon>Pseudomonadati</taxon>
        <taxon>Bacteroidota</taxon>
        <taxon>Flavobacteriia</taxon>
        <taxon>Flavobacteriales</taxon>
        <taxon>Flavobacteriaceae</taxon>
        <taxon>Flagellimonas</taxon>
    </lineage>
</organism>
<proteinExistence type="predicted"/>
<protein>
    <recommendedName>
        <fullName evidence="3">DUF5723 domain-containing protein</fullName>
    </recommendedName>
</protein>
<dbReference type="AlphaFoldDB" id="A0A4Q8QB59"/>
<sequence length="363" mass="41464">MPTHPLGILFYTLPHNFKAVPDRVGSIDLQINSGNIWGQPVTTFIPLEEGDRLRIEDIVFFSRIFEFDQDTSPSDSYSIQYDGIIKDIRMTYTLPVGKQSDLSLTGRSFVLMDGTFPFSTITGDRFIEFFHKTVAGGDDPFAREQIGLDKAAIAYTDRNGRELKISQGEFVFSGIEAVLYFYKKAFQNTVSLNFGTHLGVNLSRFNTSLDLGVSLAGFRQVRLTQKSNLLMGLGINLMGKDALVFHQNQPDLGTSRFFGSFEGHIEYSIKNKRERFHSFGLNYRIQTPYNNKKEEGYYVPSSPTRIARWHDASRHLYKFLSYWTLIYSITGKTEFSIFIQQDMLVNNVPDLQTGIRLRIPLFL</sequence>
<gene>
    <name evidence="1" type="ORF">EW142_12925</name>
</gene>
<evidence type="ECO:0000313" key="1">
    <source>
        <dbReference type="EMBL" id="TAI47565.1"/>
    </source>
</evidence>
<dbReference type="EMBL" id="SGIU01000002">
    <property type="protein sequence ID" value="TAI47565.1"/>
    <property type="molecule type" value="Genomic_DNA"/>
</dbReference>
<keyword evidence="2" id="KW-1185">Reference proteome</keyword>
<dbReference type="Proteomes" id="UP000291981">
    <property type="component" value="Unassembled WGS sequence"/>
</dbReference>